<gene>
    <name evidence="4" type="ORF">Ah1_00221</name>
</gene>
<organism evidence="4 5">
    <name type="scientific">Aeromonas phage Ah1</name>
    <dbReference type="NCBI Taxonomy" id="2053701"/>
    <lineage>
        <taxon>Viruses</taxon>
        <taxon>Duplodnaviria</taxon>
        <taxon>Heunggongvirae</taxon>
        <taxon>Uroviricota</taxon>
        <taxon>Caudoviricetes</taxon>
        <taxon>Pantevenvirales</taxon>
        <taxon>Straboviridae</taxon>
        <taxon>Cinqassovirus</taxon>
        <taxon>Cinqassovirus ah1</taxon>
    </lineage>
</organism>
<keyword evidence="5" id="KW-1185">Reference proteome</keyword>
<feature type="domain" description="Baseplate structural protein Gp10 C-terminal" evidence="2">
    <location>
        <begin position="565"/>
        <end position="717"/>
    </location>
</feature>
<dbReference type="Gene3D" id="1.20.5.960">
    <property type="entry name" value="Bacteriophage t4 gene product 9 (gp9)"/>
    <property type="match status" value="1"/>
</dbReference>
<feature type="domain" description="Baseplate structural protein Gp9/Gp10 N-terminal" evidence="1">
    <location>
        <begin position="3"/>
        <end position="146"/>
    </location>
</feature>
<dbReference type="InterPro" id="IPR054430">
    <property type="entry name" value="Gp10_D3"/>
</dbReference>
<dbReference type="InterPro" id="IPR027411">
    <property type="entry name" value="Gp9/Gp10_mid_dom_sf"/>
</dbReference>
<evidence type="ECO:0000313" key="5">
    <source>
        <dbReference type="Proteomes" id="UP000240934"/>
    </source>
</evidence>
<dbReference type="Pfam" id="PF21939">
    <property type="entry name" value="Gp10_C"/>
    <property type="match status" value="1"/>
</dbReference>
<dbReference type="Pfam" id="PF22670">
    <property type="entry name" value="Gp10_D3"/>
    <property type="match status" value="1"/>
</dbReference>
<evidence type="ECO:0000259" key="3">
    <source>
        <dbReference type="Pfam" id="PF22670"/>
    </source>
</evidence>
<protein>
    <submittedName>
        <fullName evidence="4">Baseplate wedge subunit and tail pin</fullName>
    </submittedName>
</protein>
<dbReference type="EMBL" id="MG250483">
    <property type="protein sequence ID" value="AUE22739.1"/>
    <property type="molecule type" value="Genomic_DNA"/>
</dbReference>
<dbReference type="Pfam" id="PF07880">
    <property type="entry name" value="T4_gp9_10_N"/>
    <property type="match status" value="1"/>
</dbReference>
<evidence type="ECO:0000259" key="2">
    <source>
        <dbReference type="Pfam" id="PF21939"/>
    </source>
</evidence>
<evidence type="ECO:0000259" key="1">
    <source>
        <dbReference type="Pfam" id="PF07880"/>
    </source>
</evidence>
<sequence>MSKQSIIIGNAVDDGTGDYMRRGGQKINDNFTELYSELGDGSVPHAAGAWKRYSTVGTPLNVVFGKAYTIDTTGGQITVNLPAGKPSDYGKVIRLRDVNGSWATNPVNLVPGGTDTVKGTTKKHKLWKNYLDAELVYCSPGKWEYADNKRVNGISTANGATVARKEFIAVEGQTDFINIFESSYNPAAVEVYRRGNLLYYGDRISENTDYGSMTAKTPVVSDVTITGGKKNDTVGYSQGVVGTINATKNKVEGLVIVDFRGEVSTNTVIMQFANGAKPMDANVIYVQNGTSGPWFLQYDSSRTAYIGVYPDLITKLTSTESQTYKVSVYKLNTLDGFSIRLSEPCFAGDVVTVVTYLDGIASYRSSYQRYTLRVYDEKLTTADIKTVPGQRWVGDLSKKARFSLNDFDLLENETYNPFSMEILVNGRSLTRAGEGDLPAFICEGANANDETSCIALGGAWVPSGGDFSTVTDLNDRYREFVINQPLNHKDIITIRWYNNDIGTTLDWEGDGGIKELADARFLVSDRTFNRNSKIMYTDTNNPNASTAVADPETEDAIRFTSVDSLLESIYPVGSIYINAHNPNNPKSYMGFGEWRRFGQGRVPVSWNEDNPNDPNFGLNTNDKDVNGNPRHSAGNTGGAVTNTLGITNIPPVTSSEKALIVDPAGDVLVGGCQFDPDDHGPGFKRYREDLVKARPSEIALPVNNLQPFITVHMWLRVL</sequence>
<dbReference type="SUPFAM" id="SSF50017">
    <property type="entry name" value="gp9"/>
    <property type="match status" value="1"/>
</dbReference>
<accession>A0A2H4YEY6</accession>
<dbReference type="InterPro" id="IPR008987">
    <property type="entry name" value="Baseplate_struct_prot_Gp9/10_N"/>
</dbReference>
<feature type="domain" description="Baseplate wedge protein gp10" evidence="3">
    <location>
        <begin position="377"/>
        <end position="499"/>
    </location>
</feature>
<dbReference type="GO" id="GO:0019076">
    <property type="term" value="P:viral release from host cell"/>
    <property type="evidence" value="ECO:0007669"/>
    <property type="project" value="InterPro"/>
</dbReference>
<dbReference type="InterPro" id="IPR053827">
    <property type="entry name" value="Gp10_C"/>
</dbReference>
<name>A0A2H4YEY6_9CAUD</name>
<reference evidence="4 5" key="1">
    <citation type="submission" date="2017-10" db="EMBL/GenBank/DDBJ databases">
        <title>Antibacterial composition for extension of chilled fish shelf life and decreasing of risk of food-borne infections, bacteriophage strains for its preparation.</title>
        <authorList>
            <person name="Zulkarneev E.R."/>
            <person name="Aleshkin A.V."/>
            <person name="Rubalsky O.V."/>
            <person name="Kiseleva I.A."/>
            <person name="Rubalskii E.O."/>
            <person name="Lebedev S.N."/>
        </authorList>
    </citation>
    <scope>NUCLEOTIDE SEQUENCE [LARGE SCALE GENOMIC DNA]</scope>
</reference>
<dbReference type="InterPro" id="IPR036240">
    <property type="entry name" value="Gp9-like_sf"/>
</dbReference>
<dbReference type="Gene3D" id="2.60.120.640">
    <property type="entry name" value="gp9"/>
    <property type="match status" value="1"/>
</dbReference>
<dbReference type="Proteomes" id="UP000240934">
    <property type="component" value="Segment"/>
</dbReference>
<proteinExistence type="predicted"/>
<evidence type="ECO:0000313" key="4">
    <source>
        <dbReference type="EMBL" id="AUE22739.1"/>
    </source>
</evidence>